<evidence type="ECO:0000313" key="7">
    <source>
        <dbReference type="Proteomes" id="UP000215441"/>
    </source>
</evidence>
<evidence type="ECO:0000313" key="6">
    <source>
        <dbReference type="EMBL" id="OYD49592.1"/>
    </source>
</evidence>
<evidence type="ECO:0000256" key="1">
    <source>
        <dbReference type="ARBA" id="ARBA00001933"/>
    </source>
</evidence>
<evidence type="ECO:0000259" key="5">
    <source>
        <dbReference type="Pfam" id="PF00291"/>
    </source>
</evidence>
<reference evidence="6 7" key="1">
    <citation type="submission" date="2017-07" db="EMBL/GenBank/DDBJ databases">
        <title>Acidovorax KNDSW TSA 6 genome sequence and assembly.</title>
        <authorList>
            <person name="Mayilraj S."/>
        </authorList>
    </citation>
    <scope>NUCLEOTIDE SEQUENCE [LARGE SCALE GENOMIC DNA]</scope>
    <source>
        <strain evidence="6 7">KNDSW-TSA6</strain>
    </source>
</reference>
<dbReference type="EMBL" id="NOIG01000009">
    <property type="protein sequence ID" value="OYD49592.1"/>
    <property type="molecule type" value="Genomic_DNA"/>
</dbReference>
<dbReference type="GO" id="GO:0009097">
    <property type="term" value="P:isoleucine biosynthetic process"/>
    <property type="evidence" value="ECO:0007669"/>
    <property type="project" value="TreeGrafter"/>
</dbReference>
<dbReference type="InterPro" id="IPR050147">
    <property type="entry name" value="Ser/Thr_Dehydratase"/>
</dbReference>
<comment type="caution">
    <text evidence="6">The sequence shown here is derived from an EMBL/GenBank/DDBJ whole genome shotgun (WGS) entry which is preliminary data.</text>
</comment>
<organism evidence="6 7">
    <name type="scientific">Acidovorax kalamii</name>
    <dbReference type="NCBI Taxonomy" id="2004485"/>
    <lineage>
        <taxon>Bacteria</taxon>
        <taxon>Pseudomonadati</taxon>
        <taxon>Pseudomonadota</taxon>
        <taxon>Betaproteobacteria</taxon>
        <taxon>Burkholderiales</taxon>
        <taxon>Comamonadaceae</taxon>
        <taxon>Acidovorax</taxon>
    </lineage>
</organism>
<dbReference type="GO" id="GO:0004794">
    <property type="term" value="F:threonine deaminase activity"/>
    <property type="evidence" value="ECO:0007669"/>
    <property type="project" value="TreeGrafter"/>
</dbReference>
<keyword evidence="7" id="KW-1185">Reference proteome</keyword>
<dbReference type="SUPFAM" id="SSF53686">
    <property type="entry name" value="Tryptophan synthase beta subunit-like PLP-dependent enzymes"/>
    <property type="match status" value="1"/>
</dbReference>
<dbReference type="Proteomes" id="UP000215441">
    <property type="component" value="Unassembled WGS sequence"/>
</dbReference>
<dbReference type="Gene3D" id="3.40.50.1100">
    <property type="match status" value="2"/>
</dbReference>
<accession>A0A235EKM7</accession>
<keyword evidence="3" id="KW-0456">Lyase</keyword>
<protein>
    <submittedName>
        <fullName evidence="6">Threonine synthase</fullName>
    </submittedName>
</protein>
<evidence type="ECO:0000256" key="2">
    <source>
        <dbReference type="ARBA" id="ARBA00022898"/>
    </source>
</evidence>
<evidence type="ECO:0000256" key="3">
    <source>
        <dbReference type="ARBA" id="ARBA00023239"/>
    </source>
</evidence>
<gene>
    <name evidence="6" type="ORF">CBY09_15090</name>
</gene>
<comment type="cofactor">
    <cofactor evidence="1">
        <name>pyridoxal 5'-phosphate</name>
        <dbReference type="ChEBI" id="CHEBI:597326"/>
    </cofactor>
</comment>
<dbReference type="AlphaFoldDB" id="A0A235EKM7"/>
<name>A0A235EKM7_9BURK</name>
<dbReference type="InterPro" id="IPR036052">
    <property type="entry name" value="TrpB-like_PALP_sf"/>
</dbReference>
<dbReference type="Pfam" id="PF00291">
    <property type="entry name" value="PALP"/>
    <property type="match status" value="1"/>
</dbReference>
<dbReference type="GO" id="GO:0006565">
    <property type="term" value="P:L-serine catabolic process"/>
    <property type="evidence" value="ECO:0007669"/>
    <property type="project" value="TreeGrafter"/>
</dbReference>
<sequence length="397" mass="41502">MNFDHSFGVESWRTPPSSGGRVGQNERLFGLRCIVCGAQYPMQDMPAGCPACAARGTPSSVEAVYSALPHRLAASSSGYRWGEWLPYTHGVSLGEGNTPCLGLPRLAQRLGIRQLSAKHEGLNPTGSHKDRMSAQAVTRALAVDAHKVVLASSGNAAVSAAAYSAAAGLPCEVATYRDMPAPFARALDRLGARRVAFDHGLDRWAHVRRQVEEEGAFALTNFSVPAVGSPVFGVEGYRAVALECVAEGCVPDHVIVPTARGDLLWGMYSALRDLLAAGLIERMPRLWAVEPFARLSQVLAGAPAQADFGGSTAQISIAGSTVTLQQQIAVQRSGGGAVVVGDADAARGVAELGAQGLWVELCAGACVGAAAQLCQHGHIAPQDHVLLLLTAKGDRDA</sequence>
<feature type="domain" description="Tryptophan synthase beta chain-like PALP" evidence="5">
    <location>
        <begin position="91"/>
        <end position="390"/>
    </location>
</feature>
<dbReference type="PANTHER" id="PTHR48078">
    <property type="entry name" value="THREONINE DEHYDRATASE, MITOCHONDRIAL-RELATED"/>
    <property type="match status" value="1"/>
</dbReference>
<proteinExistence type="predicted"/>
<feature type="region of interest" description="Disordered" evidence="4">
    <location>
        <begin position="1"/>
        <end position="21"/>
    </location>
</feature>
<dbReference type="GO" id="GO:0006567">
    <property type="term" value="P:L-threonine catabolic process"/>
    <property type="evidence" value="ECO:0007669"/>
    <property type="project" value="TreeGrafter"/>
</dbReference>
<dbReference type="OrthoDB" id="9778118at2"/>
<keyword evidence="2" id="KW-0663">Pyridoxal phosphate</keyword>
<evidence type="ECO:0000256" key="4">
    <source>
        <dbReference type="SAM" id="MobiDB-lite"/>
    </source>
</evidence>
<dbReference type="PANTHER" id="PTHR48078:SF6">
    <property type="entry name" value="L-THREONINE DEHYDRATASE CATABOLIC TDCB"/>
    <property type="match status" value="1"/>
</dbReference>
<dbReference type="InterPro" id="IPR001926">
    <property type="entry name" value="TrpB-like_PALP"/>
</dbReference>
<dbReference type="GO" id="GO:0003941">
    <property type="term" value="F:L-serine ammonia-lyase activity"/>
    <property type="evidence" value="ECO:0007669"/>
    <property type="project" value="TreeGrafter"/>
</dbReference>